<dbReference type="Proteomes" id="UP001223586">
    <property type="component" value="Unassembled WGS sequence"/>
</dbReference>
<proteinExistence type="predicted"/>
<evidence type="ECO:0008006" key="4">
    <source>
        <dbReference type="Google" id="ProtNLM"/>
    </source>
</evidence>
<name>A0ABT9WMI4_9BACI</name>
<reference evidence="2 3" key="1">
    <citation type="submission" date="2023-07" db="EMBL/GenBank/DDBJ databases">
        <title>Genomic Encyclopedia of Type Strains, Phase IV (KMG-IV): sequencing the most valuable type-strain genomes for metagenomic binning, comparative biology and taxonomic classification.</title>
        <authorList>
            <person name="Goeker M."/>
        </authorList>
    </citation>
    <scope>NUCLEOTIDE SEQUENCE [LARGE SCALE GENOMIC DNA]</scope>
    <source>
        <strain evidence="2 3">DSM 23837</strain>
    </source>
</reference>
<protein>
    <recommendedName>
        <fullName evidence="4">Ead/Ea22-like family protein</fullName>
    </recommendedName>
</protein>
<evidence type="ECO:0000256" key="1">
    <source>
        <dbReference type="SAM" id="Coils"/>
    </source>
</evidence>
<dbReference type="EMBL" id="JAUSTT010000001">
    <property type="protein sequence ID" value="MDQ0174456.1"/>
    <property type="molecule type" value="Genomic_DNA"/>
</dbReference>
<gene>
    <name evidence="2" type="ORF">J2S08_000287</name>
</gene>
<dbReference type="RefSeq" id="WP_307225927.1">
    <property type="nucleotide sequence ID" value="NZ_JAUSTT010000001.1"/>
</dbReference>
<accession>A0ABT9WMI4</accession>
<comment type="caution">
    <text evidence="2">The sequence shown here is derived from an EMBL/GenBank/DDBJ whole genome shotgun (WGS) entry which is preliminary data.</text>
</comment>
<keyword evidence="1" id="KW-0175">Coiled coil</keyword>
<feature type="coiled-coil region" evidence="1">
    <location>
        <begin position="72"/>
        <end position="99"/>
    </location>
</feature>
<evidence type="ECO:0000313" key="2">
    <source>
        <dbReference type="EMBL" id="MDQ0174456.1"/>
    </source>
</evidence>
<sequence length="132" mass="14922">MRSGANGMNKRLSNVELAAIRERVEKATPGPWIIEESRYETNYNVGNSKYDFSACLSPLYDAEFIAEAREDVPDLLSLVDQQQAEIERLRQALGFYADESSYIDFIALQRIEPTVMIDKGEKARQALKGESV</sequence>
<organism evidence="2 3">
    <name type="scientific">Bacillus chungangensis</name>
    <dbReference type="NCBI Taxonomy" id="587633"/>
    <lineage>
        <taxon>Bacteria</taxon>
        <taxon>Bacillati</taxon>
        <taxon>Bacillota</taxon>
        <taxon>Bacilli</taxon>
        <taxon>Bacillales</taxon>
        <taxon>Bacillaceae</taxon>
        <taxon>Bacillus</taxon>
    </lineage>
</organism>
<evidence type="ECO:0000313" key="3">
    <source>
        <dbReference type="Proteomes" id="UP001223586"/>
    </source>
</evidence>
<keyword evidence="3" id="KW-1185">Reference proteome</keyword>